<accession>A0ABM1ZFC7</accession>
<feature type="repeat" description="ANK" evidence="11">
    <location>
        <begin position="589"/>
        <end position="613"/>
    </location>
</feature>
<evidence type="ECO:0000256" key="4">
    <source>
        <dbReference type="ARBA" id="ARBA00022692"/>
    </source>
</evidence>
<dbReference type="InterPro" id="IPR052076">
    <property type="entry name" value="TRP_cation_channel"/>
</dbReference>
<comment type="subcellular location">
    <subcellularLocation>
        <location evidence="1">Membrane</location>
        <topology evidence="1">Multi-pass membrane protein</topology>
    </subcellularLocation>
</comment>
<feature type="transmembrane region" description="Helical" evidence="13">
    <location>
        <begin position="928"/>
        <end position="948"/>
    </location>
</feature>
<evidence type="ECO:0000256" key="13">
    <source>
        <dbReference type="SAM" id="Phobius"/>
    </source>
</evidence>
<dbReference type="Pfam" id="PF12796">
    <property type="entry name" value="Ank_2"/>
    <property type="match status" value="1"/>
</dbReference>
<evidence type="ECO:0000256" key="2">
    <source>
        <dbReference type="ARBA" id="ARBA00022448"/>
    </source>
</evidence>
<feature type="compositionally biased region" description="Basic and acidic residues" evidence="12">
    <location>
        <begin position="1039"/>
        <end position="1054"/>
    </location>
</feature>
<dbReference type="InterPro" id="IPR036770">
    <property type="entry name" value="Ankyrin_rpt-contain_sf"/>
</dbReference>
<evidence type="ECO:0000256" key="10">
    <source>
        <dbReference type="ARBA" id="ARBA00023303"/>
    </source>
</evidence>
<feature type="compositionally biased region" description="Polar residues" evidence="12">
    <location>
        <begin position="15"/>
        <end position="24"/>
    </location>
</feature>
<dbReference type="InterPro" id="IPR002110">
    <property type="entry name" value="Ankyrin_rpt"/>
</dbReference>
<evidence type="ECO:0000256" key="11">
    <source>
        <dbReference type="PROSITE-ProRule" id="PRU00023"/>
    </source>
</evidence>
<keyword evidence="9 13" id="KW-0472">Membrane</keyword>
<keyword evidence="4 13" id="KW-0812">Transmembrane</keyword>
<feature type="region of interest" description="Disordered" evidence="12">
    <location>
        <begin position="1"/>
        <end position="29"/>
    </location>
</feature>
<sequence length="1170" mass="133157">MDRAREAEEGLLQNGAESKNPTKQTSRREELNKLKDSFFEKQKDIFEAFHSIVLPPIIWVTLADIHASIKNGTFETLLQLLKHFTRANIPTQSSESSNSMVGRLNDYLRRESNRTDPLADTLLNLIDNLRKLASTFSKKHNKDKSTELIELRSKFVEFIKASEAMLELGVINPGESNTEQCYQTAKDLITRLKKPLDEWCIQPNIAELHKLFEELNIKADSRTIAEPKTLLQTAKTHGSLTIMLKRSDIFGPFLETILTRFNAINERFQPDLDSPLHYATRNFDDTFFQWLQNQGSLDINIRNKAQKTALFMLCEQYTSVRQKFVKCRTVPERDEHHERLLTYRKFIEELLSYGANFNICSSKALLPFEFLVDLKEELDPSKKAKTVSSWLKQLQADEQKFLETCERVTQHTILKRVVVKKDKKFPTGNFGTITVELLEVFLRFKEQILFKNELVNLELKEVDKPKVITLLLHPAVELNLDKTVAEIIKCFGEQLFATSEEHSCELKYRIELKGLLRKACESANKDTLALLVNRMDKDRQLINDESLLVNTLNRIKNLSDDNADKAKLLACVQWMAADGRIYQSRGDSNGNTALHIALKSGLVDVAKLLLSKSKFLYLGVQNNKGETPMAYASYDFYKNYLDSCVNTTSTSGTAVTVPIDLEGINPFWFKKTKEKEDLMFPKTGSIDYKGKKKFSSMDCIKVIAESKEHNPLLYHPVIYTYVLIEWIRYSKWHVTNLVLTLLTVIAFGYFSIDYICNGNFSLLPYAISWFGVAYLFVRELLQWVVFGKQYFWSFQNYLDISNILGMIVVLTFNGRSVITALSMIILALQVIQLIGSLPFNTISTYRTMCRIVALNVIKSLALFCPLLIAFAFSFYVFYNDPQSFNKTTNNEAENPEFNKFGSVYGAGVKILVMATGEFEAAEMRIDGGMIIVFLLFLFCVPMVIQNLINGLAISDIVEIRNQSESISLTEKVQLLAQFEAGVSRKACKPLKAILIQLQKRSPLLFFECFSSKVTISVKDQAIIKVKPIHPITAKHRSFADSNKKSALQRHDAKNNMEMAPPQSVSDVDANFEKNKPTRDGWQSIPRIPGLPTFVATLEETILKELLAIHDRNIASNQQKPLQKQPKHKSETATKQKDEQVDPSTANDAAVTSTSSSKQPETEVETPSTTQ</sequence>
<dbReference type="RefSeq" id="XP_062700369.1">
    <property type="nucleotide sequence ID" value="XM_062844385.1"/>
</dbReference>
<proteinExistence type="predicted"/>
<evidence type="ECO:0000256" key="5">
    <source>
        <dbReference type="ARBA" id="ARBA00022737"/>
    </source>
</evidence>
<feature type="transmembrane region" description="Helical" evidence="13">
    <location>
        <begin position="851"/>
        <end position="877"/>
    </location>
</feature>
<feature type="transmembrane region" description="Helical" evidence="13">
    <location>
        <begin position="711"/>
        <end position="727"/>
    </location>
</feature>
<keyword evidence="6 13" id="KW-1133">Transmembrane helix</keyword>
<feature type="region of interest" description="Disordered" evidence="12">
    <location>
        <begin position="1039"/>
        <end position="1083"/>
    </location>
</feature>
<evidence type="ECO:0000256" key="7">
    <source>
        <dbReference type="ARBA" id="ARBA00023043"/>
    </source>
</evidence>
<evidence type="ECO:0000313" key="15">
    <source>
        <dbReference type="EnsemblMetazoa" id="AALFPA23_017936.P26298"/>
    </source>
</evidence>
<feature type="transmembrane region" description="Helical" evidence="13">
    <location>
        <begin position="758"/>
        <end position="777"/>
    </location>
</feature>
<keyword evidence="5" id="KW-0677">Repeat</keyword>
<feature type="domain" description="Ion transport" evidence="14">
    <location>
        <begin position="732"/>
        <end position="963"/>
    </location>
</feature>
<dbReference type="InterPro" id="IPR005821">
    <property type="entry name" value="Ion_trans_dom"/>
</dbReference>
<evidence type="ECO:0000256" key="9">
    <source>
        <dbReference type="ARBA" id="ARBA00023136"/>
    </source>
</evidence>
<keyword evidence="16" id="KW-1185">Reference proteome</keyword>
<feature type="compositionally biased region" description="Polar residues" evidence="12">
    <location>
        <begin position="1141"/>
        <end position="1170"/>
    </location>
</feature>
<feature type="transmembrane region" description="Helical" evidence="13">
    <location>
        <begin position="789"/>
        <end position="812"/>
    </location>
</feature>
<dbReference type="EnsemblMetazoa" id="AALFPA23_017936.R26298">
    <property type="protein sequence ID" value="AALFPA23_017936.P26298"/>
    <property type="gene ID" value="AALFPA23_017936"/>
</dbReference>
<feature type="compositionally biased region" description="Basic and acidic residues" evidence="12">
    <location>
        <begin position="1127"/>
        <end position="1139"/>
    </location>
</feature>
<evidence type="ECO:0000259" key="14">
    <source>
        <dbReference type="Pfam" id="PF00520"/>
    </source>
</evidence>
<keyword evidence="10" id="KW-0407">Ion channel</keyword>
<dbReference type="PANTHER" id="PTHR47143:SF4">
    <property type="entry name" value="TRANSIENT RECEPTOR POTENTIAL CATION CHANNEL PROTEIN PAINLESS"/>
    <property type="match status" value="1"/>
</dbReference>
<dbReference type="Pfam" id="PF00520">
    <property type="entry name" value="Ion_trans"/>
    <property type="match status" value="1"/>
</dbReference>
<dbReference type="SMART" id="SM00248">
    <property type="entry name" value="ANK"/>
    <property type="match status" value="3"/>
</dbReference>
<feature type="region of interest" description="Disordered" evidence="12">
    <location>
        <begin position="1116"/>
        <end position="1170"/>
    </location>
</feature>
<protein>
    <recommendedName>
        <fullName evidence="14">Ion transport domain-containing protein</fullName>
    </recommendedName>
</protein>
<keyword evidence="8" id="KW-0406">Ion transport</keyword>
<evidence type="ECO:0000256" key="8">
    <source>
        <dbReference type="ARBA" id="ARBA00023065"/>
    </source>
</evidence>
<feature type="transmembrane region" description="Helical" evidence="13">
    <location>
        <begin position="734"/>
        <end position="752"/>
    </location>
</feature>
<evidence type="ECO:0000256" key="1">
    <source>
        <dbReference type="ARBA" id="ARBA00004141"/>
    </source>
</evidence>
<evidence type="ECO:0000256" key="3">
    <source>
        <dbReference type="ARBA" id="ARBA00022606"/>
    </source>
</evidence>
<evidence type="ECO:0000256" key="6">
    <source>
        <dbReference type="ARBA" id="ARBA00022989"/>
    </source>
</evidence>
<dbReference type="Gene3D" id="1.25.40.20">
    <property type="entry name" value="Ankyrin repeat-containing domain"/>
    <property type="match status" value="2"/>
</dbReference>
<dbReference type="PROSITE" id="PS50297">
    <property type="entry name" value="ANK_REP_REGION"/>
    <property type="match status" value="1"/>
</dbReference>
<dbReference type="PROSITE" id="PS50088">
    <property type="entry name" value="ANK_REPEAT"/>
    <property type="match status" value="1"/>
</dbReference>
<dbReference type="PANTHER" id="PTHR47143">
    <property type="entry name" value="TRANSIENT RECEPTOR POTENTIAL CATION CHANNEL PROTEIN PAINLESS"/>
    <property type="match status" value="1"/>
</dbReference>
<name>A0ABM1ZFC7_AEDAL</name>
<dbReference type="Proteomes" id="UP000069940">
    <property type="component" value="Unassembled WGS sequence"/>
</dbReference>
<keyword evidence="2" id="KW-0813">Transport</keyword>
<keyword evidence="3" id="KW-0716">Sensory transduction</keyword>
<evidence type="ECO:0000313" key="16">
    <source>
        <dbReference type="Proteomes" id="UP000069940"/>
    </source>
</evidence>
<evidence type="ECO:0000256" key="12">
    <source>
        <dbReference type="SAM" id="MobiDB-lite"/>
    </source>
</evidence>
<dbReference type="GeneID" id="134284885"/>
<reference evidence="16" key="1">
    <citation type="journal article" date="2015" name="Proc. Natl. Acad. Sci. U.S.A.">
        <title>Genome sequence of the Asian Tiger mosquito, Aedes albopictus, reveals insights into its biology, genetics, and evolution.</title>
        <authorList>
            <person name="Chen X.G."/>
            <person name="Jiang X."/>
            <person name="Gu J."/>
            <person name="Xu M."/>
            <person name="Wu Y."/>
            <person name="Deng Y."/>
            <person name="Zhang C."/>
            <person name="Bonizzoni M."/>
            <person name="Dermauw W."/>
            <person name="Vontas J."/>
            <person name="Armbruster P."/>
            <person name="Huang X."/>
            <person name="Yang Y."/>
            <person name="Zhang H."/>
            <person name="He W."/>
            <person name="Peng H."/>
            <person name="Liu Y."/>
            <person name="Wu K."/>
            <person name="Chen J."/>
            <person name="Lirakis M."/>
            <person name="Topalis P."/>
            <person name="Van Leeuwen T."/>
            <person name="Hall A.B."/>
            <person name="Jiang X."/>
            <person name="Thorpe C."/>
            <person name="Mueller R.L."/>
            <person name="Sun C."/>
            <person name="Waterhouse R.M."/>
            <person name="Yan G."/>
            <person name="Tu Z.J."/>
            <person name="Fang X."/>
            <person name="James A.A."/>
        </authorList>
    </citation>
    <scope>NUCLEOTIDE SEQUENCE [LARGE SCALE GENOMIC DNA]</scope>
    <source>
        <strain evidence="16">Foshan</strain>
    </source>
</reference>
<dbReference type="SUPFAM" id="SSF48403">
    <property type="entry name" value="Ankyrin repeat"/>
    <property type="match status" value="1"/>
</dbReference>
<reference evidence="15" key="2">
    <citation type="submission" date="2025-05" db="UniProtKB">
        <authorList>
            <consortium name="EnsemblMetazoa"/>
        </authorList>
    </citation>
    <scope>IDENTIFICATION</scope>
    <source>
        <strain evidence="15">Foshan</strain>
    </source>
</reference>
<feature type="transmembrane region" description="Helical" evidence="13">
    <location>
        <begin position="818"/>
        <end position="839"/>
    </location>
</feature>
<organism evidence="15 16">
    <name type="scientific">Aedes albopictus</name>
    <name type="common">Asian tiger mosquito</name>
    <name type="synonym">Stegomyia albopicta</name>
    <dbReference type="NCBI Taxonomy" id="7160"/>
    <lineage>
        <taxon>Eukaryota</taxon>
        <taxon>Metazoa</taxon>
        <taxon>Ecdysozoa</taxon>
        <taxon>Arthropoda</taxon>
        <taxon>Hexapoda</taxon>
        <taxon>Insecta</taxon>
        <taxon>Pterygota</taxon>
        <taxon>Neoptera</taxon>
        <taxon>Endopterygota</taxon>
        <taxon>Diptera</taxon>
        <taxon>Nematocera</taxon>
        <taxon>Culicoidea</taxon>
        <taxon>Culicidae</taxon>
        <taxon>Culicinae</taxon>
        <taxon>Aedini</taxon>
        <taxon>Aedes</taxon>
        <taxon>Stegomyia</taxon>
    </lineage>
</organism>
<keyword evidence="7 11" id="KW-0040">ANK repeat</keyword>